<reference evidence="1 4" key="1">
    <citation type="submission" date="2016-12" db="EMBL/GenBank/DDBJ databases">
        <title>Complete Genome Sequence of Lactobacillus fermentum Strain SNUV175, a Probiotic for Treatment of Bacterial Vaginosis.</title>
        <authorList>
            <person name="Lee S."/>
            <person name="You H.J."/>
            <person name="Kwon B."/>
            <person name="Ko G."/>
        </authorList>
    </citation>
    <scope>NUCLEOTIDE SEQUENCE [LARGE SCALE GENOMIC DNA]</scope>
    <source>
        <strain evidence="1 4">SNUV175</strain>
    </source>
</reference>
<accession>A0A0F4HF78</accession>
<evidence type="ECO:0000313" key="5">
    <source>
        <dbReference type="Proteomes" id="UP000236514"/>
    </source>
</evidence>
<dbReference type="SFLD" id="SFLDG01140">
    <property type="entry name" value="C2.B:_Phosphomannomutase_and_P"/>
    <property type="match status" value="1"/>
</dbReference>
<dbReference type="RefSeq" id="WP_003683998.1">
    <property type="nucleotide sequence ID" value="NZ_AP024320.1"/>
</dbReference>
<dbReference type="GeneID" id="83715491"/>
<dbReference type="InterPro" id="IPR036412">
    <property type="entry name" value="HAD-like_sf"/>
</dbReference>
<dbReference type="NCBIfam" id="TIGR01484">
    <property type="entry name" value="HAD-SF-IIB"/>
    <property type="match status" value="1"/>
</dbReference>
<dbReference type="Proteomes" id="UP000503169">
    <property type="component" value="Chromosome"/>
</dbReference>
<reference evidence="2 5" key="2">
    <citation type="submission" date="2018-01" db="EMBL/GenBank/DDBJ databases">
        <title>Draft genome sequence of the feruloyl esterase-producing strain Lactobacillus fermentum CRL 1446, isolated from artisanal goat milk cheese.</title>
        <authorList>
            <person name="Abeijon Mukdsi M.C."/>
            <person name="Saavedra L."/>
            <person name="Gauffin Cano M.P."/>
            <person name="Hebert E.M."/>
            <person name="Medina R.B."/>
        </authorList>
    </citation>
    <scope>NUCLEOTIDE SEQUENCE [LARGE SCALE GENOMIC DNA]</scope>
    <source>
        <strain evidence="2 5">CRL 1446</strain>
    </source>
</reference>
<protein>
    <submittedName>
        <fullName evidence="2">Cof-type HAD-IIB family hydrolase</fullName>
    </submittedName>
    <submittedName>
        <fullName evidence="3">Sugar phosphatase YidA</fullName>
        <ecNumber evidence="3">3.1.3.23</ecNumber>
    </submittedName>
    <submittedName>
        <fullName evidence="1">Sugar-phosphatase</fullName>
    </submittedName>
</protein>
<dbReference type="InterPro" id="IPR023214">
    <property type="entry name" value="HAD_sf"/>
</dbReference>
<dbReference type="SFLD" id="SFLDS00003">
    <property type="entry name" value="Haloacid_Dehalogenase"/>
    <property type="match status" value="1"/>
</dbReference>
<dbReference type="Proteomes" id="UP000236514">
    <property type="component" value="Unassembled WGS sequence"/>
</dbReference>
<dbReference type="SUPFAM" id="SSF56784">
    <property type="entry name" value="HAD-like"/>
    <property type="match status" value="1"/>
</dbReference>
<dbReference type="Gene3D" id="3.40.50.1000">
    <property type="entry name" value="HAD superfamily/HAD-like"/>
    <property type="match status" value="1"/>
</dbReference>
<dbReference type="GO" id="GO:0000287">
    <property type="term" value="F:magnesium ion binding"/>
    <property type="evidence" value="ECO:0007669"/>
    <property type="project" value="TreeGrafter"/>
</dbReference>
<dbReference type="InterPro" id="IPR000150">
    <property type="entry name" value="Cof"/>
</dbReference>
<organism evidence="1 4">
    <name type="scientific">Limosilactobacillus fermentum</name>
    <name type="common">Lactobacillus fermentum</name>
    <dbReference type="NCBI Taxonomy" id="1613"/>
    <lineage>
        <taxon>Bacteria</taxon>
        <taxon>Bacillati</taxon>
        <taxon>Bacillota</taxon>
        <taxon>Bacilli</taxon>
        <taxon>Lactobacillales</taxon>
        <taxon>Lactobacillaceae</taxon>
        <taxon>Limosilactobacillus</taxon>
    </lineage>
</organism>
<dbReference type="PATRIC" id="fig|1613.32.peg.1606"/>
<dbReference type="EC" id="3.1.3.23" evidence="3"/>
<dbReference type="Pfam" id="PF08282">
    <property type="entry name" value="Hydrolase_3"/>
    <property type="match status" value="1"/>
</dbReference>
<dbReference type="NCBIfam" id="TIGR00099">
    <property type="entry name" value="Cof-subfamily"/>
    <property type="match status" value="1"/>
</dbReference>
<dbReference type="Proteomes" id="UP000185427">
    <property type="component" value="Chromosome"/>
</dbReference>
<sequence length="273" mass="29293">MSIKLIAIDIDGTLINDQLEITEKTKETLQKATAQGIKVVLCTGRPMTGVHKYLDQLGINNLADQYVISFNGALAQTTSGQVISQFTLPFEKLVDLSAVALKADVHLLAETADAMYVLNQDISSYAVYESSLVSLPITYKSIDQLNTIKNDLVISKLMITDEPAAIDGFSAKLTAPIKRAFNIVRSEPYYLEFVNPSASKGAALASLGQELGVARTEMMAIGNAQNDESMITYAGIGVAMSNSIPSTIQLADELVADNNHDGVAEAVEKFALA</sequence>
<dbReference type="PANTHER" id="PTHR10000">
    <property type="entry name" value="PHOSPHOSERINE PHOSPHATASE"/>
    <property type="match status" value="1"/>
</dbReference>
<dbReference type="EMBL" id="CP050919">
    <property type="protein sequence ID" value="QIX57848.1"/>
    <property type="molecule type" value="Genomic_DNA"/>
</dbReference>
<dbReference type="AlphaFoldDB" id="A0A0F4HF78"/>
<dbReference type="Gene3D" id="3.30.1240.10">
    <property type="match status" value="1"/>
</dbReference>
<dbReference type="CDD" id="cd07516">
    <property type="entry name" value="HAD_Pase"/>
    <property type="match status" value="1"/>
</dbReference>
<dbReference type="GO" id="GO:0005829">
    <property type="term" value="C:cytosol"/>
    <property type="evidence" value="ECO:0007669"/>
    <property type="project" value="TreeGrafter"/>
</dbReference>
<dbReference type="PANTHER" id="PTHR10000:SF8">
    <property type="entry name" value="HAD SUPERFAMILY HYDROLASE-LIKE, TYPE 3"/>
    <property type="match status" value="1"/>
</dbReference>
<proteinExistence type="predicted"/>
<dbReference type="EMBL" id="POTQ01000020">
    <property type="protein sequence ID" value="PNV57366.1"/>
    <property type="molecule type" value="Genomic_DNA"/>
</dbReference>
<evidence type="ECO:0000313" key="1">
    <source>
        <dbReference type="EMBL" id="APU45676.1"/>
    </source>
</evidence>
<dbReference type="GO" id="GO:0050308">
    <property type="term" value="F:sugar-phosphatase activity"/>
    <property type="evidence" value="ECO:0007669"/>
    <property type="project" value="UniProtKB-EC"/>
</dbReference>
<dbReference type="EMBL" id="CP019030">
    <property type="protein sequence ID" value="APU45676.1"/>
    <property type="molecule type" value="Genomic_DNA"/>
</dbReference>
<keyword evidence="2" id="KW-0378">Hydrolase</keyword>
<evidence type="ECO:0000313" key="3">
    <source>
        <dbReference type="EMBL" id="QIX57848.1"/>
    </source>
</evidence>
<name>A0A0F4HF78_LIMFE</name>
<dbReference type="InterPro" id="IPR006379">
    <property type="entry name" value="HAD-SF_hydro_IIB"/>
</dbReference>
<dbReference type="OrthoDB" id="9790031at2"/>
<dbReference type="OMA" id="KYDESAC"/>
<gene>
    <name evidence="3" type="primary">yidA_1</name>
    <name evidence="1" type="ORF">BUW47_04150</name>
    <name evidence="2" type="ORF">C1Y38_08645</name>
    <name evidence="3" type="ORF">HCY95_00248</name>
</gene>
<evidence type="ECO:0000313" key="4">
    <source>
        <dbReference type="Proteomes" id="UP000185427"/>
    </source>
</evidence>
<reference evidence="3 6" key="3">
    <citation type="submission" date="2020-04" db="EMBL/GenBank/DDBJ databases">
        <title>Novel strain L. Fermentum HFD1 producer antibacterial peptides.</title>
        <authorList>
            <person name="Ozhegov G.D."/>
            <person name="Pavlova A.S."/>
            <person name="Zhuravleva D.E."/>
            <person name="Gogoleva N.V."/>
            <person name="Shagimardanova E.I."/>
            <person name="Markelova M.I."/>
            <person name="Yarullina D.R."/>
            <person name="Kayumov A.R."/>
        </authorList>
    </citation>
    <scope>NUCLEOTIDE SEQUENCE [LARGE SCALE GENOMIC DNA]</scope>
    <source>
        <strain evidence="3 6">HFD1</strain>
    </source>
</reference>
<evidence type="ECO:0000313" key="2">
    <source>
        <dbReference type="EMBL" id="PNV57366.1"/>
    </source>
</evidence>
<evidence type="ECO:0000313" key="6">
    <source>
        <dbReference type="Proteomes" id="UP000503169"/>
    </source>
</evidence>